<reference evidence="11" key="1">
    <citation type="submission" date="2009-12" db="EMBL/GenBank/DDBJ databases">
        <title>The Genome Sequence of Anolis carolinensis (Green Anole Lizard).</title>
        <authorList>
            <consortium name="The Genome Sequencing Platform"/>
            <person name="Di Palma F."/>
            <person name="Alfoldi J."/>
            <person name="Heiman D."/>
            <person name="Young S."/>
            <person name="Grabherr M."/>
            <person name="Johnson J."/>
            <person name="Lander E.S."/>
            <person name="Lindblad-Toh K."/>
        </authorList>
    </citation>
    <scope>NUCLEOTIDE SEQUENCE [LARGE SCALE GENOMIC DNA]</scope>
    <source>
        <strain evidence="11">JBL SC #1</strain>
    </source>
</reference>
<evidence type="ECO:0000256" key="7">
    <source>
        <dbReference type="ARBA" id="ARBA00023136"/>
    </source>
</evidence>
<dbReference type="FunFam" id="2.60.40.10:FF:000620">
    <property type="entry name" value="Immunoglobulin lambda locus"/>
    <property type="match status" value="1"/>
</dbReference>
<keyword evidence="3" id="KW-1003">Cell membrane</keyword>
<dbReference type="GO" id="GO:0005886">
    <property type="term" value="C:plasma membrane"/>
    <property type="evidence" value="ECO:0007669"/>
    <property type="project" value="UniProtKB-SubCell"/>
</dbReference>
<dbReference type="GO" id="GO:0019814">
    <property type="term" value="C:immunoglobulin complex"/>
    <property type="evidence" value="ECO:0000318"/>
    <property type="project" value="GO_Central"/>
</dbReference>
<dbReference type="AlphaFoldDB" id="H9GVR1"/>
<evidence type="ECO:0000259" key="10">
    <source>
        <dbReference type="PROSITE" id="PS50835"/>
    </source>
</evidence>
<keyword evidence="6" id="KW-0391">Immunity</keyword>
<dbReference type="SMART" id="SM00406">
    <property type="entry name" value="IGv"/>
    <property type="match status" value="1"/>
</dbReference>
<keyword evidence="5 9" id="KW-0732">Signal</keyword>
<dbReference type="Pfam" id="PF07686">
    <property type="entry name" value="V-set"/>
    <property type="match status" value="1"/>
</dbReference>
<keyword evidence="7" id="KW-0472">Membrane</keyword>
<keyword evidence="4" id="KW-0964">Secreted</keyword>
<dbReference type="Ensembl" id="ENSACAT00000022395.2">
    <property type="protein sequence ID" value="ENSACAP00000021503.2"/>
    <property type="gene ID" value="ENSACAG00000026036.2"/>
</dbReference>
<dbReference type="HOGENOM" id="CLU_077975_4_0_1"/>
<feature type="chain" id="PRO_5032424071" description="Ig-like domain-containing protein" evidence="9">
    <location>
        <begin position="21"/>
        <end position="135"/>
    </location>
</feature>
<dbReference type="SUPFAM" id="SSF48726">
    <property type="entry name" value="Immunoglobulin"/>
    <property type="match status" value="1"/>
</dbReference>
<dbReference type="InterPro" id="IPR003599">
    <property type="entry name" value="Ig_sub"/>
</dbReference>
<evidence type="ECO:0000256" key="4">
    <source>
        <dbReference type="ARBA" id="ARBA00022525"/>
    </source>
</evidence>
<dbReference type="PANTHER" id="PTHR23267">
    <property type="entry name" value="IMMUNOGLOBULIN LIGHT CHAIN"/>
    <property type="match status" value="1"/>
</dbReference>
<comment type="subcellular location">
    <subcellularLocation>
        <location evidence="1">Cell membrane</location>
    </subcellularLocation>
    <subcellularLocation>
        <location evidence="2">Secreted</location>
    </subcellularLocation>
</comment>
<dbReference type="Gene3D" id="2.60.40.10">
    <property type="entry name" value="Immunoglobulins"/>
    <property type="match status" value="1"/>
</dbReference>
<sequence length="135" mass="14849">MFWIPLVTLLLVSCCSGSLGQYVVSQPPSVSVSLGQNGQITCSGNSIENRYVQWYQQKPGKAPVLIIYQDRRRPSGIPDRFSGTNSGDTATLNITQAQEEDEADYYCQVWNSNISHGVSSRGGSETKTSFNKDHV</sequence>
<dbReference type="InterPro" id="IPR050150">
    <property type="entry name" value="IgV_Light_Chain"/>
</dbReference>
<reference evidence="11" key="3">
    <citation type="submission" date="2025-09" db="UniProtKB">
        <authorList>
            <consortium name="Ensembl"/>
        </authorList>
    </citation>
    <scope>IDENTIFICATION</scope>
</reference>
<proteinExistence type="predicted"/>
<evidence type="ECO:0000313" key="12">
    <source>
        <dbReference type="Proteomes" id="UP000001646"/>
    </source>
</evidence>
<dbReference type="Proteomes" id="UP000001646">
    <property type="component" value="Unplaced"/>
</dbReference>
<keyword evidence="12" id="KW-1185">Reference proteome</keyword>
<feature type="signal peptide" evidence="9">
    <location>
        <begin position="1"/>
        <end position="20"/>
    </location>
</feature>
<reference evidence="11" key="2">
    <citation type="submission" date="2025-08" db="UniProtKB">
        <authorList>
            <consortium name="Ensembl"/>
        </authorList>
    </citation>
    <scope>IDENTIFICATION</scope>
</reference>
<protein>
    <recommendedName>
        <fullName evidence="10">Ig-like domain-containing protein</fullName>
    </recommendedName>
</protein>
<dbReference type="eggNOG" id="ENOG502RYIN">
    <property type="taxonomic scope" value="Eukaryota"/>
</dbReference>
<dbReference type="InterPro" id="IPR036179">
    <property type="entry name" value="Ig-like_dom_sf"/>
</dbReference>
<evidence type="ECO:0000256" key="1">
    <source>
        <dbReference type="ARBA" id="ARBA00004236"/>
    </source>
</evidence>
<dbReference type="SMART" id="SM00409">
    <property type="entry name" value="IG"/>
    <property type="match status" value="1"/>
</dbReference>
<dbReference type="GeneTree" id="ENSGT00940000153120"/>
<evidence type="ECO:0000313" key="11">
    <source>
        <dbReference type="Ensembl" id="ENSACAP00000021503.2"/>
    </source>
</evidence>
<accession>H9GVR1</accession>
<evidence type="ECO:0000256" key="8">
    <source>
        <dbReference type="ARBA" id="ARBA00023319"/>
    </source>
</evidence>
<dbReference type="FunCoup" id="H9GVR1">
    <property type="interactions" value="20"/>
</dbReference>
<evidence type="ECO:0000256" key="2">
    <source>
        <dbReference type="ARBA" id="ARBA00004613"/>
    </source>
</evidence>
<dbReference type="GO" id="GO:0005576">
    <property type="term" value="C:extracellular region"/>
    <property type="evidence" value="ECO:0007669"/>
    <property type="project" value="UniProtKB-SubCell"/>
</dbReference>
<organism evidence="11 12">
    <name type="scientific">Anolis carolinensis</name>
    <name type="common">Green anole</name>
    <name type="synonym">American chameleon</name>
    <dbReference type="NCBI Taxonomy" id="28377"/>
    <lineage>
        <taxon>Eukaryota</taxon>
        <taxon>Metazoa</taxon>
        <taxon>Chordata</taxon>
        <taxon>Craniata</taxon>
        <taxon>Vertebrata</taxon>
        <taxon>Euteleostomi</taxon>
        <taxon>Lepidosauria</taxon>
        <taxon>Squamata</taxon>
        <taxon>Bifurcata</taxon>
        <taxon>Unidentata</taxon>
        <taxon>Episquamata</taxon>
        <taxon>Toxicofera</taxon>
        <taxon>Iguania</taxon>
        <taxon>Dactyloidae</taxon>
        <taxon>Anolis</taxon>
    </lineage>
</organism>
<name>H9GVR1_ANOCA</name>
<dbReference type="PROSITE" id="PS50835">
    <property type="entry name" value="IG_LIKE"/>
    <property type="match status" value="1"/>
</dbReference>
<evidence type="ECO:0000256" key="9">
    <source>
        <dbReference type="SAM" id="SignalP"/>
    </source>
</evidence>
<dbReference type="InterPro" id="IPR007110">
    <property type="entry name" value="Ig-like_dom"/>
</dbReference>
<feature type="domain" description="Ig-like" evidence="10">
    <location>
        <begin position="5"/>
        <end position="131"/>
    </location>
</feature>
<dbReference type="InterPro" id="IPR013106">
    <property type="entry name" value="Ig_V-set"/>
</dbReference>
<dbReference type="InParanoid" id="H9GVR1"/>
<keyword evidence="8" id="KW-0393">Immunoglobulin domain</keyword>
<dbReference type="InterPro" id="IPR013783">
    <property type="entry name" value="Ig-like_fold"/>
</dbReference>
<evidence type="ECO:0000256" key="3">
    <source>
        <dbReference type="ARBA" id="ARBA00022475"/>
    </source>
</evidence>
<evidence type="ECO:0000256" key="5">
    <source>
        <dbReference type="ARBA" id="ARBA00022729"/>
    </source>
</evidence>
<dbReference type="Bgee" id="ENSACAG00000026036">
    <property type="expression patterns" value="Expressed in adrenal gland and 8 other cell types or tissues"/>
</dbReference>
<evidence type="ECO:0000256" key="6">
    <source>
        <dbReference type="ARBA" id="ARBA00022859"/>
    </source>
</evidence>
<dbReference type="GO" id="GO:0006955">
    <property type="term" value="P:immune response"/>
    <property type="evidence" value="ECO:0000318"/>
    <property type="project" value="GO_Central"/>
</dbReference>